<evidence type="ECO:0000259" key="3">
    <source>
        <dbReference type="Pfam" id="PF19803"/>
    </source>
</evidence>
<proteinExistence type="predicted"/>
<keyword evidence="2" id="KW-0472">Membrane</keyword>
<reference evidence="4 5" key="1">
    <citation type="submission" date="2018-06" db="EMBL/GenBank/DDBJ databases">
        <title>Sphaerisporangium craniellae sp. nov., isolated from a marine sponge in the South China Sea.</title>
        <authorList>
            <person name="Li L."/>
        </authorList>
    </citation>
    <scope>NUCLEOTIDE SEQUENCE [LARGE SCALE GENOMIC DNA]</scope>
    <source>
        <strain evidence="4 5">LHW63015</strain>
    </source>
</reference>
<keyword evidence="2" id="KW-1133">Transmembrane helix</keyword>
<evidence type="ECO:0000313" key="5">
    <source>
        <dbReference type="Proteomes" id="UP000253303"/>
    </source>
</evidence>
<dbReference type="EMBL" id="QMEY01000028">
    <property type="protein sequence ID" value="RBQ14893.1"/>
    <property type="molecule type" value="Genomic_DNA"/>
</dbReference>
<keyword evidence="2" id="KW-0812">Transmembrane</keyword>
<name>A0A366LN17_9ACTN</name>
<gene>
    <name evidence="4" type="ORF">DP939_38710</name>
</gene>
<evidence type="ECO:0000313" key="4">
    <source>
        <dbReference type="EMBL" id="RBQ14893.1"/>
    </source>
</evidence>
<keyword evidence="5" id="KW-1185">Reference proteome</keyword>
<sequence>MFAVTTSPEQIIDRAPPEGDQERPEAARAAARALRPTRAPAGIAVAAGLAAVSLLAAAEAVGAVLGAPPGVVPFDRIVAALNARTWSDLYVLAGSAAMVVLGGALLAAALLPGRTRLVPAETRDPLIVVGFTRAGLRRTLRTVAEGVTGVDRARVRVGRGRIEIAVVTGAERPATLLRQVGEAVGDRLAALGASGAGEVVVRMRGTGG</sequence>
<comment type="caution">
    <text evidence="4">The sequence shown here is derived from an EMBL/GenBank/DDBJ whole genome shotgun (WGS) entry which is preliminary data.</text>
</comment>
<evidence type="ECO:0000256" key="1">
    <source>
        <dbReference type="SAM" id="MobiDB-lite"/>
    </source>
</evidence>
<dbReference type="Pfam" id="PF19803">
    <property type="entry name" value="DUF6286"/>
    <property type="match status" value="1"/>
</dbReference>
<feature type="region of interest" description="Disordered" evidence="1">
    <location>
        <begin position="1"/>
        <end position="25"/>
    </location>
</feature>
<dbReference type="InterPro" id="IPR046253">
    <property type="entry name" value="DUF6286"/>
</dbReference>
<protein>
    <recommendedName>
        <fullName evidence="3">DUF6286 domain-containing protein</fullName>
    </recommendedName>
</protein>
<accession>A0A366LN17</accession>
<dbReference type="Proteomes" id="UP000253303">
    <property type="component" value="Unassembled WGS sequence"/>
</dbReference>
<feature type="domain" description="DUF6286" evidence="3">
    <location>
        <begin position="100"/>
        <end position="204"/>
    </location>
</feature>
<feature type="transmembrane region" description="Helical" evidence="2">
    <location>
        <begin position="89"/>
        <end position="111"/>
    </location>
</feature>
<evidence type="ECO:0000256" key="2">
    <source>
        <dbReference type="SAM" id="Phobius"/>
    </source>
</evidence>
<feature type="transmembrane region" description="Helical" evidence="2">
    <location>
        <begin position="41"/>
        <end position="69"/>
    </location>
</feature>
<feature type="compositionally biased region" description="Basic and acidic residues" evidence="1">
    <location>
        <begin position="11"/>
        <end position="25"/>
    </location>
</feature>
<organism evidence="4 5">
    <name type="scientific">Spongiactinospora rosea</name>
    <dbReference type="NCBI Taxonomy" id="2248750"/>
    <lineage>
        <taxon>Bacteria</taxon>
        <taxon>Bacillati</taxon>
        <taxon>Actinomycetota</taxon>
        <taxon>Actinomycetes</taxon>
        <taxon>Streptosporangiales</taxon>
        <taxon>Streptosporangiaceae</taxon>
        <taxon>Spongiactinospora</taxon>
    </lineage>
</organism>
<dbReference type="AlphaFoldDB" id="A0A366LN17"/>